<name>R9TGL4_9CAUD</name>
<dbReference type="Proteomes" id="UP000201461">
    <property type="component" value="Segment"/>
</dbReference>
<gene>
    <name evidence="1" type="ORF">VPFG_00244</name>
</gene>
<evidence type="ECO:0000313" key="1">
    <source>
        <dbReference type="EMBL" id="AGN30243.1"/>
    </source>
</evidence>
<dbReference type="RefSeq" id="YP_008125392.1">
    <property type="nucleotide sequence ID" value="NC_021529.2"/>
</dbReference>
<dbReference type="EMBL" id="HQ317393">
    <property type="protein sequence ID" value="AGN30243.1"/>
    <property type="molecule type" value="Genomic_DNA"/>
</dbReference>
<dbReference type="KEGG" id="vg:15926697"/>
<dbReference type="GeneID" id="15926697"/>
<accession>R9TGL4</accession>
<sequence length="51" mass="6024">MYNGDMNTPAGLDFDKRSETYEDYLLKSKDNSDYSRRVKRAIKAKQARRGY</sequence>
<evidence type="ECO:0000313" key="2">
    <source>
        <dbReference type="Proteomes" id="UP000201461"/>
    </source>
</evidence>
<organism evidence="1 2">
    <name type="scientific">Vibrio phage nt-1</name>
    <dbReference type="NCBI Taxonomy" id="115992"/>
    <lineage>
        <taxon>Viruses</taxon>
        <taxon>Duplodnaviria</taxon>
        <taxon>Heunggongvirae</taxon>
        <taxon>Uroviricota</taxon>
        <taxon>Caudoviricetes</taxon>
        <taxon>Pantevenvirales</taxon>
        <taxon>Straboviridae</taxon>
        <taxon>Mylasvirus</taxon>
        <taxon>Mylasvirus persius</taxon>
    </lineage>
</organism>
<proteinExistence type="predicted"/>
<keyword evidence="2" id="KW-1185">Reference proteome</keyword>
<reference evidence="1 2" key="1">
    <citation type="journal article" date="2014" name="Genome Biol. Evol.">
        <title>Composite Conserved Promoter-Terminator Motifs (PeSLs) that Mediate Modular Shuffling in the Diverse T4-Like Myoviruses.</title>
        <authorList>
            <person name="Comeau A.M."/>
            <person name="Arbiol C."/>
            <person name="Krisch H.M."/>
        </authorList>
    </citation>
    <scope>NUCLEOTIDE SEQUENCE [LARGE SCALE GENOMIC DNA]</scope>
</reference>
<protein>
    <submittedName>
        <fullName evidence="1">Uncharacterized protein</fullName>
    </submittedName>
</protein>
<dbReference type="OrthoDB" id="40111at10239"/>